<feature type="region of interest" description="Disordered" evidence="1">
    <location>
        <begin position="154"/>
        <end position="201"/>
    </location>
</feature>
<dbReference type="EMBL" id="BK016120">
    <property type="protein sequence ID" value="DAF96748.1"/>
    <property type="molecule type" value="Genomic_DNA"/>
</dbReference>
<organism evidence="2">
    <name type="scientific">Siphoviridae sp. ctfrT39</name>
    <dbReference type="NCBI Taxonomy" id="2825598"/>
    <lineage>
        <taxon>Viruses</taxon>
        <taxon>Duplodnaviria</taxon>
        <taxon>Heunggongvirae</taxon>
        <taxon>Uroviricota</taxon>
        <taxon>Caudoviricetes</taxon>
    </lineage>
</organism>
<evidence type="ECO:0000256" key="1">
    <source>
        <dbReference type="SAM" id="MobiDB-lite"/>
    </source>
</evidence>
<protein>
    <submittedName>
        <fullName evidence="2">Uncharacterized protein</fullName>
    </submittedName>
</protein>
<sequence length="387" mass="42901">MILSSNQELRLHLPSNAVDEVANLQGMLDNSEKDFLKPRLGAFLYDRLCKQYASLDPLVFCEAVGDGTYVNDPWNELLLYAQRMIVNDAIAQNIEKQALSVNGSGINVASSNDYSVATDKQIAQGKESYRQSAMTSLNNLLSLLEGWAKEVNTPMPIDAAGDGAEGSTPSDGSNQGSPSEGTDEGTDSGKDDAEEAEKKQHEAIEEIVTLWQESKYYYYHRDLLFPTCESLQPYLDIYGNRDKFVRLIPDMLFIQSEYLEEAFGEDFIPRLLQADENDKMLKKARQLVAAYLKERTSVINFDKLTRSTAHNDAITVRESIHRLLKKEEAEKQAKLDAAKAESAAEDSTSSSSTSNASIASSSDSRDGIEGYDNNQKGSRIFVTPILC</sequence>
<feature type="region of interest" description="Disordered" evidence="1">
    <location>
        <begin position="335"/>
        <end position="373"/>
    </location>
</feature>
<dbReference type="InterPro" id="IPR046558">
    <property type="entry name" value="DUF6712"/>
</dbReference>
<accession>A0A8S5UQR6</accession>
<feature type="compositionally biased region" description="Polar residues" evidence="1">
    <location>
        <begin position="167"/>
        <end position="180"/>
    </location>
</feature>
<evidence type="ECO:0000313" key="2">
    <source>
        <dbReference type="EMBL" id="DAF96748.1"/>
    </source>
</evidence>
<feature type="compositionally biased region" description="Low complexity" evidence="1">
    <location>
        <begin position="345"/>
        <end position="362"/>
    </location>
</feature>
<feature type="compositionally biased region" description="Basic and acidic residues" evidence="1">
    <location>
        <begin position="187"/>
        <end position="201"/>
    </location>
</feature>
<reference evidence="2" key="1">
    <citation type="journal article" date="2021" name="Proc. Natl. Acad. Sci. U.S.A.">
        <title>A Catalog of Tens of Thousands of Viruses from Human Metagenomes Reveals Hidden Associations with Chronic Diseases.</title>
        <authorList>
            <person name="Tisza M.J."/>
            <person name="Buck C.B."/>
        </authorList>
    </citation>
    <scope>NUCLEOTIDE SEQUENCE</scope>
    <source>
        <strain evidence="2">CtfrT39</strain>
    </source>
</reference>
<proteinExistence type="predicted"/>
<dbReference type="Pfam" id="PF20459">
    <property type="entry name" value="DUF6712"/>
    <property type="match status" value="1"/>
</dbReference>
<name>A0A8S5UQR6_9CAUD</name>